<keyword evidence="2" id="KW-1185">Reference proteome</keyword>
<organism evidence="1 2">
    <name type="scientific">Phytophthora megakarya</name>
    <dbReference type="NCBI Taxonomy" id="4795"/>
    <lineage>
        <taxon>Eukaryota</taxon>
        <taxon>Sar</taxon>
        <taxon>Stramenopiles</taxon>
        <taxon>Oomycota</taxon>
        <taxon>Peronosporomycetes</taxon>
        <taxon>Peronosporales</taxon>
        <taxon>Peronosporaceae</taxon>
        <taxon>Phytophthora</taxon>
    </lineage>
</organism>
<comment type="caution">
    <text evidence="1">The sequence shown here is derived from an EMBL/GenBank/DDBJ whole genome shotgun (WGS) entry which is preliminary data.</text>
</comment>
<evidence type="ECO:0000313" key="1">
    <source>
        <dbReference type="EMBL" id="OWZ20414.1"/>
    </source>
</evidence>
<sequence>MWEVVAEYFNLFRYGTDQSNYVSTGSGISRKAPDAQRQQAFLRSAMTSDVNLGDSCGVDALFDQWRSYSVYFEPLQLRLRRVSKVSDRFLWASATLSVTISEITIQNVFPHISAGHISLKRQERLSCIRLALLNKRLILPYRLCFEWDDTRNRVVRILTTLDFFSPILHAVKSIEDAALVLQHARINLNGVIHNI</sequence>
<dbReference type="OrthoDB" id="109488at2759"/>
<protein>
    <recommendedName>
        <fullName evidence="3">Bzip transcription factor</fullName>
    </recommendedName>
</protein>
<dbReference type="AlphaFoldDB" id="A0A225WS47"/>
<evidence type="ECO:0008006" key="3">
    <source>
        <dbReference type="Google" id="ProtNLM"/>
    </source>
</evidence>
<evidence type="ECO:0000313" key="2">
    <source>
        <dbReference type="Proteomes" id="UP000198211"/>
    </source>
</evidence>
<accession>A0A225WS47</accession>
<proteinExistence type="predicted"/>
<dbReference type="Proteomes" id="UP000198211">
    <property type="component" value="Unassembled WGS sequence"/>
</dbReference>
<reference evidence="2" key="1">
    <citation type="submission" date="2017-03" db="EMBL/GenBank/DDBJ databases">
        <title>Phytopthora megakarya and P. palmivora, two closely related causual agents of cacao black pod achieved similar genome size and gene model numbers by different mechanisms.</title>
        <authorList>
            <person name="Ali S."/>
            <person name="Shao J."/>
            <person name="Larry D.J."/>
            <person name="Kronmiller B."/>
            <person name="Shen D."/>
            <person name="Strem M.D."/>
            <person name="Melnick R.L."/>
            <person name="Guiltinan M.J."/>
            <person name="Tyler B.M."/>
            <person name="Meinhardt L.W."/>
            <person name="Bailey B.A."/>
        </authorList>
    </citation>
    <scope>NUCLEOTIDE SEQUENCE [LARGE SCALE GENOMIC DNA]</scope>
    <source>
        <strain evidence="2">zdho120</strain>
    </source>
</reference>
<name>A0A225WS47_9STRA</name>
<dbReference type="EMBL" id="NBNE01000326">
    <property type="protein sequence ID" value="OWZ20414.1"/>
    <property type="molecule type" value="Genomic_DNA"/>
</dbReference>
<gene>
    <name evidence="1" type="ORF">PHMEG_0005170</name>
</gene>